<comment type="caution">
    <text evidence="1">The sequence shown here is derived from an EMBL/GenBank/DDBJ whole genome shotgun (WGS) entry which is preliminary data.</text>
</comment>
<proteinExistence type="predicted"/>
<gene>
    <name evidence="1" type="ORF">B1526_1291</name>
</gene>
<sequence>MIMRCCVCGTELQYSGHGKKPRYCSSSCRVKAKRMRDKIGARPAATKKEKAVLAGDDFEYKDRDIPANRRHDVDLAFERKMDEPLETTLRRNRARLQEAIDDPDCPPAALAALSKQLIAVSRELMEIRGSDDVLAMLDDDEVIHDDEFRAEAV</sequence>
<dbReference type="EMBL" id="MVOH01000015">
    <property type="protein sequence ID" value="PAU67207.1"/>
    <property type="molecule type" value="Genomic_DNA"/>
</dbReference>
<accession>A0A2A2EDZ9</accession>
<name>A0A2A2EDZ9_9BIFI</name>
<protein>
    <submittedName>
        <fullName evidence="1">Uncharacterized protein</fullName>
    </submittedName>
</protein>
<evidence type="ECO:0000313" key="2">
    <source>
        <dbReference type="Proteomes" id="UP000218399"/>
    </source>
</evidence>
<keyword evidence="2" id="KW-1185">Reference proteome</keyword>
<organism evidence="1 2">
    <name type="scientific">Bifidobacterium criceti</name>
    <dbReference type="NCBI Taxonomy" id="1960969"/>
    <lineage>
        <taxon>Bacteria</taxon>
        <taxon>Bacillati</taxon>
        <taxon>Actinomycetota</taxon>
        <taxon>Actinomycetes</taxon>
        <taxon>Bifidobacteriales</taxon>
        <taxon>Bifidobacteriaceae</taxon>
        <taxon>Bifidobacterium</taxon>
    </lineage>
</organism>
<reference evidence="1 2" key="1">
    <citation type="journal article" date="2017" name="ISME J.">
        <title>Unveiling bifidobacterial biogeography across the mammalian branch of the tree of life.</title>
        <authorList>
            <person name="Milani C."/>
            <person name="Mangifesta M."/>
            <person name="Mancabelli L."/>
            <person name="Lugli G.A."/>
            <person name="James K."/>
            <person name="Duranti S."/>
            <person name="Turroni F."/>
            <person name="Ferrario C."/>
            <person name="Ossiprandi M.C."/>
            <person name="van Sinderen D."/>
            <person name="Ventura M."/>
        </authorList>
    </citation>
    <scope>NUCLEOTIDE SEQUENCE [LARGE SCALE GENOMIC DNA]</scope>
    <source>
        <strain evidence="2">Ham19E</strain>
    </source>
</reference>
<dbReference type="AlphaFoldDB" id="A0A2A2EDZ9"/>
<evidence type="ECO:0000313" key="1">
    <source>
        <dbReference type="EMBL" id="PAU67207.1"/>
    </source>
</evidence>
<dbReference type="Proteomes" id="UP000218399">
    <property type="component" value="Unassembled WGS sequence"/>
</dbReference>